<evidence type="ECO:0000259" key="1">
    <source>
        <dbReference type="Pfam" id="PF00501"/>
    </source>
</evidence>
<dbReference type="EMBL" id="JAAATY010000017">
    <property type="protein sequence ID" value="NRN67986.1"/>
    <property type="molecule type" value="Genomic_DNA"/>
</dbReference>
<proteinExistence type="predicted"/>
<dbReference type="Proteomes" id="UP000763557">
    <property type="component" value="Unassembled WGS sequence"/>
</dbReference>
<dbReference type="Gene3D" id="3.40.50.12780">
    <property type="entry name" value="N-terminal domain of ligase-like"/>
    <property type="match status" value="1"/>
</dbReference>
<dbReference type="SUPFAM" id="SSF56801">
    <property type="entry name" value="Acetyl-CoA synthetase-like"/>
    <property type="match status" value="1"/>
</dbReference>
<keyword evidence="2" id="KW-0436">Ligase</keyword>
<accession>A0ABX2F9E7</accession>
<comment type="caution">
    <text evidence="2">The sequence shown here is derived from an EMBL/GenBank/DDBJ whole genome shotgun (WGS) entry which is preliminary data.</text>
</comment>
<evidence type="ECO:0000313" key="3">
    <source>
        <dbReference type="Proteomes" id="UP000763557"/>
    </source>
</evidence>
<dbReference type="InterPro" id="IPR000873">
    <property type="entry name" value="AMP-dep_synth/lig_dom"/>
</dbReference>
<dbReference type="Pfam" id="PF00501">
    <property type="entry name" value="AMP-binding"/>
    <property type="match status" value="1"/>
</dbReference>
<dbReference type="RefSeq" id="WP_173136572.1">
    <property type="nucleotide sequence ID" value="NZ_CBCSGW010000009.1"/>
</dbReference>
<dbReference type="Gene3D" id="3.30.300.30">
    <property type="match status" value="1"/>
</dbReference>
<dbReference type="InterPro" id="IPR042099">
    <property type="entry name" value="ANL_N_sf"/>
</dbReference>
<dbReference type="InterPro" id="IPR045851">
    <property type="entry name" value="AMP-bd_C_sf"/>
</dbReference>
<reference evidence="2 3" key="1">
    <citation type="submission" date="2020-01" db="EMBL/GenBank/DDBJ databases">
        <title>Kibdelosporangium persica a novel Actinomycetes from a hot desert in Iran.</title>
        <authorList>
            <person name="Safaei N."/>
            <person name="Zaburannyi N."/>
            <person name="Mueller R."/>
            <person name="Wink J."/>
        </authorList>
    </citation>
    <scope>NUCLEOTIDE SEQUENCE [LARGE SCALE GENOMIC DNA]</scope>
    <source>
        <strain evidence="2 3">4NS15</strain>
    </source>
</reference>
<evidence type="ECO:0000313" key="2">
    <source>
        <dbReference type="EMBL" id="NRN67986.1"/>
    </source>
</evidence>
<organism evidence="2 3">
    <name type="scientific">Kibdelosporangium persicum</name>
    <dbReference type="NCBI Taxonomy" id="2698649"/>
    <lineage>
        <taxon>Bacteria</taxon>
        <taxon>Bacillati</taxon>
        <taxon>Actinomycetota</taxon>
        <taxon>Actinomycetes</taxon>
        <taxon>Pseudonocardiales</taxon>
        <taxon>Pseudonocardiaceae</taxon>
        <taxon>Kibdelosporangium</taxon>
    </lineage>
</organism>
<keyword evidence="3" id="KW-1185">Reference proteome</keyword>
<dbReference type="GO" id="GO:0016874">
    <property type="term" value="F:ligase activity"/>
    <property type="evidence" value="ECO:0007669"/>
    <property type="project" value="UniProtKB-KW"/>
</dbReference>
<gene>
    <name evidence="2" type="ORF">GC106_52270</name>
</gene>
<feature type="domain" description="AMP-dependent synthetase/ligase" evidence="1">
    <location>
        <begin position="60"/>
        <end position="215"/>
    </location>
</feature>
<protein>
    <submittedName>
        <fullName evidence="2">Long-chain fatty acid--CoA ligase</fullName>
    </submittedName>
</protein>
<name>A0ABX2F9E7_9PSEU</name>
<sequence length="356" mass="39085">MSRPASETSAGTRGFPAIPPDELLSAGFDAITDRPWRTQWTSGAADLVRDLLPETVVTRTSGSTGPSQEWPRTREQLWAEAGLLADLLRPHRPDAVVSFAPPRHLFGALASVLVPARLGAEAWYRPGFFGSLPPVAGRRVVVVAVPWIFRLLLEHPDWVRSLADLTVLHSTALLPATAGDFLASAEQARIVEVFGATETGGVAYRWWRGGNPPWQLFDDVTVDFPGPGEHPLVVRGPRLAGNARSRQLDDFVEPVGDRRFRFTGRRSRLVKVNGRRLNLDELEVALRAVVRCADLALVPSADAMTGEHLELLIVPPDGGRHDLSPVVDVLGLRPRRVHVVDRIDRTETGKLRRAVS</sequence>